<reference evidence="1 2" key="1">
    <citation type="submission" date="2018-01" db="EMBL/GenBank/DDBJ databases">
        <title>Complete genome sequence of Flavivirga eckloniae ECD14 isolated from seaweed Ecklonia cava.</title>
        <authorList>
            <person name="Lee J.H."/>
            <person name="Baik K.S."/>
            <person name="Seong C.N."/>
        </authorList>
    </citation>
    <scope>NUCLEOTIDE SEQUENCE [LARGE SCALE GENOMIC DNA]</scope>
    <source>
        <strain evidence="1 2">ECD14</strain>
    </source>
</reference>
<dbReference type="RefSeq" id="WP_102754318.1">
    <property type="nucleotide sequence ID" value="NZ_CP025791.1"/>
</dbReference>
<sequence length="110" mass="12418">MGLGIFKNNIAKKIATVGKEAQSLIDLEFQKINYAPDSNSPLNQEGMKNGFEIISEYNSVGEFGLAFEHILYMVNETEIEMTKSSSELMMELSKKMNISIDHIQNKLKKV</sequence>
<dbReference type="Proteomes" id="UP000235826">
    <property type="component" value="Chromosome"/>
</dbReference>
<protein>
    <submittedName>
        <fullName evidence="1">Uncharacterized protein</fullName>
    </submittedName>
</protein>
<evidence type="ECO:0000313" key="1">
    <source>
        <dbReference type="EMBL" id="AUP77658.1"/>
    </source>
</evidence>
<dbReference type="AlphaFoldDB" id="A0A2K9PLE3"/>
<accession>A0A2K9PLE3</accession>
<organism evidence="1 2">
    <name type="scientific">Flavivirga eckloniae</name>
    <dbReference type="NCBI Taxonomy" id="1803846"/>
    <lineage>
        <taxon>Bacteria</taxon>
        <taxon>Pseudomonadati</taxon>
        <taxon>Bacteroidota</taxon>
        <taxon>Flavobacteriia</taxon>
        <taxon>Flavobacteriales</taxon>
        <taxon>Flavobacteriaceae</taxon>
        <taxon>Flavivirga</taxon>
    </lineage>
</organism>
<gene>
    <name evidence="1" type="ORF">C1H87_02575</name>
</gene>
<evidence type="ECO:0000313" key="2">
    <source>
        <dbReference type="Proteomes" id="UP000235826"/>
    </source>
</evidence>
<dbReference type="OrthoDB" id="1435580at2"/>
<proteinExistence type="predicted"/>
<dbReference type="KEGG" id="fek:C1H87_02575"/>
<keyword evidence="2" id="KW-1185">Reference proteome</keyword>
<dbReference type="EMBL" id="CP025791">
    <property type="protein sequence ID" value="AUP77658.1"/>
    <property type="molecule type" value="Genomic_DNA"/>
</dbReference>
<name>A0A2K9PLE3_9FLAO</name>